<comment type="function">
    <text evidence="9">Responsible for the transport of dicarboxylates such as succinate, fumarate, and malate from the periplasm across the inner membrane. This transport system plays an important role in the energy supply of rhizobium-legume symbionts.</text>
</comment>
<evidence type="ECO:0000313" key="13">
    <source>
        <dbReference type="Proteomes" id="UP000519897"/>
    </source>
</evidence>
<protein>
    <recommendedName>
        <fullName evidence="10 11">C4-dicarboxylate transport protein</fullName>
    </recommendedName>
</protein>
<dbReference type="PRINTS" id="PR00173">
    <property type="entry name" value="EDTRNSPORT"/>
</dbReference>
<feature type="transmembrane region" description="Helical" evidence="11">
    <location>
        <begin position="58"/>
        <end position="76"/>
    </location>
</feature>
<dbReference type="NCBIfam" id="NF009587">
    <property type="entry name" value="PRK13027.1"/>
    <property type="match status" value="1"/>
</dbReference>
<feature type="transmembrane region" description="Helical" evidence="11">
    <location>
        <begin position="357"/>
        <end position="384"/>
    </location>
</feature>
<reference evidence="12 13" key="1">
    <citation type="submission" date="2020-08" db="EMBL/GenBank/DDBJ databases">
        <title>Genomic Encyclopedia of Type Strains, Phase IV (KMG-IV): sequencing the most valuable type-strain genomes for metagenomic binning, comparative biology and taxonomic classification.</title>
        <authorList>
            <person name="Goeker M."/>
        </authorList>
    </citation>
    <scope>NUCLEOTIDE SEQUENCE [LARGE SCALE GENOMIC DNA]</scope>
    <source>
        <strain evidence="12 13">DSM 29514</strain>
    </source>
</reference>
<dbReference type="SUPFAM" id="SSF118215">
    <property type="entry name" value="Proton glutamate symport protein"/>
    <property type="match status" value="1"/>
</dbReference>
<dbReference type="GO" id="GO:0005886">
    <property type="term" value="C:plasma membrane"/>
    <property type="evidence" value="ECO:0007669"/>
    <property type="project" value="UniProtKB-SubCell"/>
</dbReference>
<evidence type="ECO:0000256" key="4">
    <source>
        <dbReference type="ARBA" id="ARBA00022475"/>
    </source>
</evidence>
<evidence type="ECO:0000256" key="9">
    <source>
        <dbReference type="ARBA" id="ARBA00057713"/>
    </source>
</evidence>
<keyword evidence="5 11" id="KW-0812">Transmembrane</keyword>
<keyword evidence="6 11" id="KW-0769">Symport</keyword>
<feature type="transmembrane region" description="Helical" evidence="11">
    <location>
        <begin position="161"/>
        <end position="178"/>
    </location>
</feature>
<dbReference type="GO" id="GO:0015138">
    <property type="term" value="F:fumarate transmembrane transporter activity"/>
    <property type="evidence" value="ECO:0007669"/>
    <property type="project" value="TreeGrafter"/>
</dbReference>
<dbReference type="PANTHER" id="PTHR42865:SF1">
    <property type="entry name" value="AEROBIC C4-DICARBOXYLATE TRANSPORT PROTEIN"/>
    <property type="match status" value="1"/>
</dbReference>
<dbReference type="FunFam" id="1.10.3860.10:FF:000001">
    <property type="entry name" value="C4-dicarboxylate transport protein"/>
    <property type="match status" value="1"/>
</dbReference>
<dbReference type="GO" id="GO:0070778">
    <property type="term" value="P:L-aspartate transmembrane transport"/>
    <property type="evidence" value="ECO:0007669"/>
    <property type="project" value="TreeGrafter"/>
</dbReference>
<evidence type="ECO:0000256" key="7">
    <source>
        <dbReference type="ARBA" id="ARBA00022989"/>
    </source>
</evidence>
<feature type="transmembrane region" description="Helical" evidence="11">
    <location>
        <begin position="230"/>
        <end position="253"/>
    </location>
</feature>
<dbReference type="InterPro" id="IPR023954">
    <property type="entry name" value="C4_dicarb_transport"/>
</dbReference>
<dbReference type="Pfam" id="PF00375">
    <property type="entry name" value="SDF"/>
    <property type="match status" value="1"/>
</dbReference>
<evidence type="ECO:0000256" key="8">
    <source>
        <dbReference type="ARBA" id="ARBA00023136"/>
    </source>
</evidence>
<evidence type="ECO:0000256" key="1">
    <source>
        <dbReference type="ARBA" id="ARBA00004429"/>
    </source>
</evidence>
<organism evidence="12 13">
    <name type="scientific">Rhizobium rhizoryzae</name>
    <dbReference type="NCBI Taxonomy" id="451876"/>
    <lineage>
        <taxon>Bacteria</taxon>
        <taxon>Pseudomonadati</taxon>
        <taxon>Pseudomonadota</taxon>
        <taxon>Alphaproteobacteria</taxon>
        <taxon>Hyphomicrobiales</taxon>
        <taxon>Rhizobiaceae</taxon>
        <taxon>Rhizobium/Agrobacterium group</taxon>
        <taxon>Rhizobium</taxon>
    </lineage>
</organism>
<evidence type="ECO:0000256" key="2">
    <source>
        <dbReference type="ARBA" id="ARBA00006148"/>
    </source>
</evidence>
<comment type="similarity">
    <text evidence="2 11">Belongs to the dicarboxylate/amino acid:cation symporter (DAACS) (TC 2.A.23) family.</text>
</comment>
<evidence type="ECO:0000256" key="6">
    <source>
        <dbReference type="ARBA" id="ARBA00022847"/>
    </source>
</evidence>
<dbReference type="RefSeq" id="WP_062554876.1">
    <property type="nucleotide sequence ID" value="NZ_CP049250.1"/>
</dbReference>
<sequence>MELNLDAAAPRGKVPLYRQLYVQVLVAITAGIILGHYYPDIGASLKPLGDAFIRLVKMIIAPVIFLTVATGIAGMTDLKKVGRVAGKAMIYFLTFSTLALAVGMLVANVVQPGSGMHIDPASLDAKAVATYATKAHETTITGFLMNIIPETIVGAFAQGDILQVLFFSVLFGISLAMVGDKAKPVTDFLHAVTAPIFKLVAILMKAAPIGAFGAMAFTIGKYGIGSVANLAFLIGTFYLTSILFVVVVLGAVARYNGFSIFALIRYIKEELLLVLGTSSSEAALPGLMQKMERAGCKRSVVGLVIPTGYSFNLDGTNIYMTLAALFIAQATDIQLSFADQILLLLVAMLSSKGAAGITGAGFITLAATLSVVPSVPVAGMALILGIDRFMSECRALTNFVGNAVATIVVARWENELDQTKLQEVLAGHVSEPVANGTLQAAE</sequence>
<keyword evidence="7 11" id="KW-1133">Transmembrane helix</keyword>
<dbReference type="HAMAP" id="MF_01300">
    <property type="entry name" value="C4_dicarb_transport"/>
    <property type="match status" value="1"/>
</dbReference>
<feature type="transmembrane region" description="Helical" evidence="11">
    <location>
        <begin position="20"/>
        <end position="38"/>
    </location>
</feature>
<comment type="caution">
    <text evidence="11">Lacks conserved residue(s) required for the propagation of feature annotation.</text>
</comment>
<evidence type="ECO:0000256" key="3">
    <source>
        <dbReference type="ARBA" id="ARBA00022448"/>
    </source>
</evidence>
<keyword evidence="4 11" id="KW-1003">Cell membrane</keyword>
<gene>
    <name evidence="11" type="primary">dctA</name>
    <name evidence="12" type="ORF">GGQ72_002251</name>
</gene>
<feature type="transmembrane region" description="Helical" evidence="11">
    <location>
        <begin position="199"/>
        <end position="224"/>
    </location>
</feature>
<comment type="subcellular location">
    <subcellularLocation>
        <location evidence="1">Cell inner membrane</location>
        <topology evidence="1">Multi-pass membrane protein</topology>
    </subcellularLocation>
    <subcellularLocation>
        <location evidence="11">Cell membrane</location>
        <topology evidence="11">Multi-pass membrane protein</topology>
    </subcellularLocation>
</comment>
<dbReference type="Gene3D" id="1.10.3860.10">
    <property type="entry name" value="Sodium:dicarboxylate symporter"/>
    <property type="match status" value="1"/>
</dbReference>
<feature type="transmembrane region" description="Helical" evidence="11">
    <location>
        <begin position="88"/>
        <end position="110"/>
    </location>
</feature>
<dbReference type="GO" id="GO:0015141">
    <property type="term" value="F:succinate transmembrane transporter activity"/>
    <property type="evidence" value="ECO:0007669"/>
    <property type="project" value="TreeGrafter"/>
</dbReference>
<comment type="caution">
    <text evidence="12">The sequence shown here is derived from an EMBL/GenBank/DDBJ whole genome shotgun (WGS) entry which is preliminary data.</text>
</comment>
<name>A0A7W6LIC3_9HYPH</name>
<dbReference type="EMBL" id="JACIEC010000001">
    <property type="protein sequence ID" value="MBB4143752.1"/>
    <property type="molecule type" value="Genomic_DNA"/>
</dbReference>
<keyword evidence="13" id="KW-1185">Reference proteome</keyword>
<keyword evidence="8 11" id="KW-0472">Membrane</keyword>
<dbReference type="PROSITE" id="PS00714">
    <property type="entry name" value="NA_DICARBOXYL_SYMP_2"/>
    <property type="match status" value="1"/>
</dbReference>
<dbReference type="InterPro" id="IPR001991">
    <property type="entry name" value="Na-dicarboxylate_symporter"/>
</dbReference>
<evidence type="ECO:0000256" key="5">
    <source>
        <dbReference type="ARBA" id="ARBA00022692"/>
    </source>
</evidence>
<evidence type="ECO:0000256" key="11">
    <source>
        <dbReference type="HAMAP-Rule" id="MF_01300"/>
    </source>
</evidence>
<dbReference type="AlphaFoldDB" id="A0A7W6LIC3"/>
<comment type="function">
    <text evidence="11">Responsible for the transport of dicarboxylates such as succinate, fumarate, and malate across the membrane.</text>
</comment>
<evidence type="ECO:0000256" key="10">
    <source>
        <dbReference type="ARBA" id="ARBA00070699"/>
    </source>
</evidence>
<dbReference type="InterPro" id="IPR018107">
    <property type="entry name" value="Na-dicarboxylate_symporter_CS"/>
</dbReference>
<dbReference type="InterPro" id="IPR036458">
    <property type="entry name" value="Na:dicarbo_symporter_sf"/>
</dbReference>
<proteinExistence type="inferred from homology"/>
<dbReference type="Proteomes" id="UP000519897">
    <property type="component" value="Unassembled WGS sequence"/>
</dbReference>
<dbReference type="PANTHER" id="PTHR42865">
    <property type="entry name" value="PROTON/GLUTAMATE-ASPARTATE SYMPORTER"/>
    <property type="match status" value="1"/>
</dbReference>
<accession>A0A7W6LIC3</accession>
<keyword evidence="3 11" id="KW-0813">Transport</keyword>
<dbReference type="PROSITE" id="PS00713">
    <property type="entry name" value="NA_DICARBOXYL_SYMP_1"/>
    <property type="match status" value="1"/>
</dbReference>
<dbReference type="GO" id="GO:0015366">
    <property type="term" value="F:malate:proton symporter activity"/>
    <property type="evidence" value="ECO:0007669"/>
    <property type="project" value="TreeGrafter"/>
</dbReference>
<evidence type="ECO:0000313" key="12">
    <source>
        <dbReference type="EMBL" id="MBB4143752.1"/>
    </source>
</evidence>
<dbReference type="NCBIfam" id="NF002461">
    <property type="entry name" value="PRK01663.1"/>
    <property type="match status" value="1"/>
</dbReference>